<accession>A0ABT1CI01</accession>
<sequence length="47" mass="4820">MDFDAAPFVSSAIRGPTVLPLPICALGHGRRFATTIIAALHGAVSLS</sequence>
<gene>
    <name evidence="1" type="ORF">NF685_10065</name>
</gene>
<evidence type="ECO:0000313" key="1">
    <source>
        <dbReference type="EMBL" id="MCO6160371.1"/>
    </source>
</evidence>
<dbReference type="Proteomes" id="UP001523401">
    <property type="component" value="Unassembled WGS sequence"/>
</dbReference>
<comment type="caution">
    <text evidence="1">The sequence shown here is derived from an EMBL/GenBank/DDBJ whole genome shotgun (WGS) entry which is preliminary data.</text>
</comment>
<dbReference type="EMBL" id="JAMXQU010000007">
    <property type="protein sequence ID" value="MCO6160371.1"/>
    <property type="molecule type" value="Genomic_DNA"/>
</dbReference>
<keyword evidence="2" id="KW-1185">Reference proteome</keyword>
<evidence type="ECO:0000313" key="2">
    <source>
        <dbReference type="Proteomes" id="UP001523401"/>
    </source>
</evidence>
<name>A0ABT1CI01_9PROT</name>
<protein>
    <submittedName>
        <fullName evidence="1">Uncharacterized protein</fullName>
    </submittedName>
</protein>
<reference evidence="1 2" key="1">
    <citation type="submission" date="2022-06" db="EMBL/GenBank/DDBJ databases">
        <title>Whole-genome of Asaia lannensis strain LMG 27011T.</title>
        <authorList>
            <person name="Sombolestani A."/>
        </authorList>
    </citation>
    <scope>NUCLEOTIDE SEQUENCE [LARGE SCALE GENOMIC DNA]</scope>
    <source>
        <strain evidence="1 2">NBRC 102526</strain>
    </source>
</reference>
<dbReference type="RefSeq" id="WP_252849534.1">
    <property type="nucleotide sequence ID" value="NZ_BAPW01000014.1"/>
</dbReference>
<organism evidence="1 2">
    <name type="scientific">Asaia lannensis NBRC 102526</name>
    <dbReference type="NCBI Taxonomy" id="1307926"/>
    <lineage>
        <taxon>Bacteria</taxon>
        <taxon>Pseudomonadati</taxon>
        <taxon>Pseudomonadota</taxon>
        <taxon>Alphaproteobacteria</taxon>
        <taxon>Acetobacterales</taxon>
        <taxon>Acetobacteraceae</taxon>
        <taxon>Asaia</taxon>
    </lineage>
</organism>
<proteinExistence type="predicted"/>